<dbReference type="STRING" id="200324.A0A2N5V9J0"/>
<dbReference type="PANTHER" id="PTHR33246:SF51">
    <property type="entry name" value="MYB_SANT-LIKE DOMAIN-CONTAINING PROTEIN"/>
    <property type="match status" value="1"/>
</dbReference>
<feature type="compositionally biased region" description="Basic residues" evidence="1">
    <location>
        <begin position="284"/>
        <end position="297"/>
    </location>
</feature>
<sequence>MAPYPQDKDLENILPLTNPSGSGGIFPGSLNMNIDPPSSGIGAGHVPTPPPPPPVSTYCTGKPRTNLRTSPAYQKQKAREQEEKNHQKEETPTHSGEEQHHQQERGLIAARPSGVRTPIRTPRKNGVQPLHAALERRAGAARLSPHAARHVHAYNGRAYGVQACRRARQACRACTPVGSRKPLDSRGLHEPRYPYKGTLGTLIRVPNSTLIRVPRYPYKGTKRYPYKGTKRYPYKGTKRYPYKGTKRYPYKGTKRYPYKGTKRYPYKGTKRYPYKGTKQYPYKGTKRYPYKGTKRYPYKGTKQYPYKGTKRYPYKGTKRYPYKGTKRYPYKGTKRYPYKGTERYPYKGTKRYPYKGTKRYPYKGTKRYPYKGTERYPYTGTKRYPYKGTERYPYKGTKRSPYKGTKRYPYKGTFRYPYKGTLGTLIRVPKGTLIRVPKGVRGGVRTPFGRAAIKPQQEQHYQQDQYHQQQQNRPATGTYGLRPGDFEDYRPRPAVIIKEPDLKYEGDNFKEFLDRFELAAEIYGAGDFDKARQVCRFVKGEDLKKELESMEGYDDRDWKTLRKSMLDVWGGLPLKICYTIQDLYDLIKLCQDKGGIKDIKDFRIYQSKFMMITKYLVQNKHIPAKTKDVMEVAEDEVQARSINAFKAGSNFAAANKEMQKNLDLKKGDGKKREKMLEEYPKEPIQSQIKSMAKAIEALASKLNTPVKAEYSCGNEAPSGRLYEPRPCSYCHCEGHGAAFCHEAQKDKREGLVKRDGKFFNLPSGERIPWDPLRPITSVVATKSAKPKPKINAVYATDNSAVFQVNRNNEGPSDVQSAMQHIDWDPPKLGSEEALKNQSARKEEAVKQQKQFQMEANAATTRAEAMQGRQKVQQDKTAMDIDREDPLEEVVAEVPATRRTPGRILEAPQPKKDKPSTEASLLAKLDNMKMPTTFSQLTAISPTYVEELIKKLQNRIPGPQASKLSYIKEVGAKTHKVAGAMIKQEEEEDFNCFYSCALGYIKTQIKDERVPFMIDSGSMVNVIPAKLAIELGLEVVEVDIPMRGYTSLWHRGLKNAFWDDHSYSITTVLWTTRAMANICNFKATLDDKSQFQLPE</sequence>
<dbReference type="EMBL" id="PGCJ01000117">
    <property type="protein sequence ID" value="PLW46641.1"/>
    <property type="molecule type" value="Genomic_DNA"/>
</dbReference>
<feature type="region of interest" description="Disordered" evidence="1">
    <location>
        <begin position="455"/>
        <end position="484"/>
    </location>
</feature>
<feature type="compositionally biased region" description="Basic residues" evidence="1">
    <location>
        <begin position="259"/>
        <end position="273"/>
    </location>
</feature>
<evidence type="ECO:0000256" key="1">
    <source>
        <dbReference type="SAM" id="MobiDB-lite"/>
    </source>
</evidence>
<organism evidence="2 3">
    <name type="scientific">Puccinia coronata f. sp. avenae</name>
    <dbReference type="NCBI Taxonomy" id="200324"/>
    <lineage>
        <taxon>Eukaryota</taxon>
        <taxon>Fungi</taxon>
        <taxon>Dikarya</taxon>
        <taxon>Basidiomycota</taxon>
        <taxon>Pucciniomycotina</taxon>
        <taxon>Pucciniomycetes</taxon>
        <taxon>Pucciniales</taxon>
        <taxon>Pucciniaceae</taxon>
        <taxon>Puccinia</taxon>
    </lineage>
</organism>
<feature type="compositionally biased region" description="Basic residues" evidence="1">
    <location>
        <begin position="308"/>
        <end position="337"/>
    </location>
</feature>
<dbReference type="Proteomes" id="UP000235388">
    <property type="component" value="Unassembled WGS sequence"/>
</dbReference>
<accession>A0A2N5V9J0</accession>
<comment type="caution">
    <text evidence="2">The sequence shown here is derived from an EMBL/GenBank/DDBJ whole genome shotgun (WGS) entry which is preliminary data.</text>
</comment>
<dbReference type="PANTHER" id="PTHR33246">
    <property type="entry name" value="CCHC-TYPE DOMAIN-CONTAINING PROTEIN"/>
    <property type="match status" value="1"/>
</dbReference>
<evidence type="ECO:0000313" key="3">
    <source>
        <dbReference type="Proteomes" id="UP000235388"/>
    </source>
</evidence>
<gene>
    <name evidence="2" type="ORF">PCANC_14349</name>
</gene>
<feature type="region of interest" description="Disordered" evidence="1">
    <location>
        <begin position="1"/>
        <end position="128"/>
    </location>
</feature>
<proteinExistence type="predicted"/>
<feature type="region of interest" description="Disordered" evidence="1">
    <location>
        <begin position="222"/>
        <end position="246"/>
    </location>
</feature>
<protein>
    <recommendedName>
        <fullName evidence="4">Peptidase A2 domain-containing protein</fullName>
    </recommendedName>
</protein>
<feature type="region of interest" description="Disordered" evidence="1">
    <location>
        <begin position="259"/>
        <end position="350"/>
    </location>
</feature>
<keyword evidence="3" id="KW-1185">Reference proteome</keyword>
<evidence type="ECO:0000313" key="2">
    <source>
        <dbReference type="EMBL" id="PLW46641.1"/>
    </source>
</evidence>
<evidence type="ECO:0008006" key="4">
    <source>
        <dbReference type="Google" id="ProtNLM"/>
    </source>
</evidence>
<dbReference type="OrthoDB" id="10556308at2759"/>
<name>A0A2N5V9J0_9BASI</name>
<feature type="compositionally biased region" description="Basic and acidic residues" evidence="1">
    <location>
        <begin position="77"/>
        <end position="104"/>
    </location>
</feature>
<feature type="compositionally biased region" description="Low complexity" evidence="1">
    <location>
        <begin position="456"/>
        <end position="471"/>
    </location>
</feature>
<dbReference type="AlphaFoldDB" id="A0A2N5V9J0"/>
<dbReference type="Gene3D" id="2.40.70.10">
    <property type="entry name" value="Acid Proteases"/>
    <property type="match status" value="1"/>
</dbReference>
<feature type="compositionally biased region" description="Basic and acidic residues" evidence="1">
    <location>
        <begin position="1"/>
        <end position="11"/>
    </location>
</feature>
<dbReference type="InterPro" id="IPR021109">
    <property type="entry name" value="Peptidase_aspartic_dom_sf"/>
</dbReference>
<reference evidence="2 3" key="1">
    <citation type="submission" date="2017-11" db="EMBL/GenBank/DDBJ databases">
        <title>De novo assembly and phasing of dikaryotic genomes from two isolates of Puccinia coronata f. sp. avenae, the causal agent of oat crown rust.</title>
        <authorList>
            <person name="Miller M.E."/>
            <person name="Zhang Y."/>
            <person name="Omidvar V."/>
            <person name="Sperschneider J."/>
            <person name="Schwessinger B."/>
            <person name="Raley C."/>
            <person name="Palmer J.M."/>
            <person name="Garnica D."/>
            <person name="Upadhyaya N."/>
            <person name="Rathjen J."/>
            <person name="Taylor J.M."/>
            <person name="Park R.F."/>
            <person name="Dodds P.N."/>
            <person name="Hirsch C.D."/>
            <person name="Kianian S.F."/>
            <person name="Figueroa M."/>
        </authorList>
    </citation>
    <scope>NUCLEOTIDE SEQUENCE [LARGE SCALE GENOMIC DNA]</scope>
    <source>
        <strain evidence="2">12NC29</strain>
    </source>
</reference>